<sequence length="165" mass="18900">MIAFGEAAEVEDSNTRLVVNTLPDAVYFKDDDTLIFRNLATISSIFKGIDTLYKEATNDEVEAFLDEDFIELSNDYDMNKVSKPNRKRVALAMETLATLPEADRDQMYTYIHSYCEGKLEFDADNSTFEISSDDELKYLLYGIEQRFYTTPLGHEKRLANSVQAM</sequence>
<name>A0ABT0KUB6_9GAMM</name>
<accession>A0ABT0KUB6</accession>
<reference evidence="1 2" key="1">
    <citation type="submission" date="2022-01" db="EMBL/GenBank/DDBJ databases">
        <title>Whole genome-based taxonomy of the Shewanellaceae.</title>
        <authorList>
            <person name="Martin-Rodriguez A.J."/>
        </authorList>
    </citation>
    <scope>NUCLEOTIDE SEQUENCE [LARGE SCALE GENOMIC DNA]</scope>
    <source>
        <strain evidence="1 2">DSM 24955</strain>
    </source>
</reference>
<evidence type="ECO:0000313" key="2">
    <source>
        <dbReference type="Proteomes" id="UP001202134"/>
    </source>
</evidence>
<organism evidence="1 2">
    <name type="scientific">Shewanella electrodiphila</name>
    <dbReference type="NCBI Taxonomy" id="934143"/>
    <lineage>
        <taxon>Bacteria</taxon>
        <taxon>Pseudomonadati</taxon>
        <taxon>Pseudomonadota</taxon>
        <taxon>Gammaproteobacteria</taxon>
        <taxon>Alteromonadales</taxon>
        <taxon>Shewanellaceae</taxon>
        <taxon>Shewanella</taxon>
    </lineage>
</organism>
<proteinExistence type="predicted"/>
<dbReference type="Proteomes" id="UP001202134">
    <property type="component" value="Unassembled WGS sequence"/>
</dbReference>
<comment type="caution">
    <text evidence="1">The sequence shown here is derived from an EMBL/GenBank/DDBJ whole genome shotgun (WGS) entry which is preliminary data.</text>
</comment>
<gene>
    <name evidence="1" type="ORF">L2737_19255</name>
</gene>
<dbReference type="RefSeq" id="WP_248956807.1">
    <property type="nucleotide sequence ID" value="NZ_JAKIKU010000014.1"/>
</dbReference>
<keyword evidence="2" id="KW-1185">Reference proteome</keyword>
<evidence type="ECO:0000313" key="1">
    <source>
        <dbReference type="EMBL" id="MCL1047442.1"/>
    </source>
</evidence>
<protein>
    <submittedName>
        <fullName evidence="1">Uncharacterized protein</fullName>
    </submittedName>
</protein>
<dbReference type="EMBL" id="JAKIKU010000014">
    <property type="protein sequence ID" value="MCL1047442.1"/>
    <property type="molecule type" value="Genomic_DNA"/>
</dbReference>